<evidence type="ECO:0000313" key="11">
    <source>
        <dbReference type="Proteomes" id="UP001152320"/>
    </source>
</evidence>
<feature type="domain" description="Protein kinase" evidence="9">
    <location>
        <begin position="1316"/>
        <end position="1575"/>
    </location>
</feature>
<feature type="compositionally biased region" description="Basic and acidic residues" evidence="8">
    <location>
        <begin position="8"/>
        <end position="21"/>
    </location>
</feature>
<proteinExistence type="inferred from homology"/>
<feature type="binding site" evidence="7">
    <location>
        <position position="1346"/>
    </location>
    <ligand>
        <name>ATP</name>
        <dbReference type="ChEBI" id="CHEBI:30616"/>
    </ligand>
</feature>
<keyword evidence="6 7" id="KW-0067">ATP-binding</keyword>
<dbReference type="SUPFAM" id="SSF56112">
    <property type="entry name" value="Protein kinase-like (PK-like)"/>
    <property type="match status" value="1"/>
</dbReference>
<dbReference type="PANTHER" id="PTHR48016">
    <property type="entry name" value="MAP KINASE KINASE KINASE SSK2-RELATED-RELATED"/>
    <property type="match status" value="1"/>
</dbReference>
<protein>
    <submittedName>
        <fullName evidence="10">Mitogen-activated protein kinase kinase kinase 4</fullName>
    </submittedName>
</protein>
<dbReference type="Gene3D" id="1.10.510.10">
    <property type="entry name" value="Transferase(Phosphotransferase) domain 1"/>
    <property type="match status" value="1"/>
</dbReference>
<dbReference type="GO" id="GO:0005524">
    <property type="term" value="F:ATP binding"/>
    <property type="evidence" value="ECO:0007669"/>
    <property type="project" value="UniProtKB-UniRule"/>
</dbReference>
<sequence>MIANDQTYHQDEESSDENKAVEDEEDEEDDPMDLLSKTPPMTQRYIRRARGKTSSKPSHATHKLPTSQSSPNLGVHTAVNSLFAKQKHDKKMQRLKTDRTAMRALKLNHSPLSFDNTETAKSVSPELVPPPSPLIDTTKQYRSLSSHQVGLGDQVIQAPVKQKKHSASGPQCADERLKFHRTFAVLIRMGNKGHEQDHARSQAIGTDESRNHFQTRWPEMLWLELQACHNMIPIEQQDVLLIKGREAVSEVYNEIMIFKFVSFAKKPSIRIAKPCSLKGHSSKGTVSDGANCECDEGNPLGIQAMNSPNQVVTGRKSRLESTSSHRSLCLPLNEALLSYITETQDAWKSISCILHKLELVEALYPTSKALTEDFPTMGHREFTERVSVLQLWMNLTNEIDQTLVLAGEALGVEDQDIWWPQLSCSDQNGFMSASDGHGKVDFQLQDPPKIVGPSLLIEGTNSPVPDVSPIKSAMVQNDNPDSRRLRRGRSVTFSCGGDSDDEEVPGEREAAPPHENGFDKVLEEDEDTFSGPTSPMSSTPSKPGSQEGDSPRVNRIFSECHFSFDYDSITSIYRPFVDRNLKHSGLQKMTNRLHQMLGETIRKVRIALEKPIQGIERTTSYSRGISESGSSISLVSSIDPWEADTRADDILSIFGTWHPDFSKMCLPSYLPIFLFLVRIPVDVMHECLRFRLEHRPTAEPSLHSVQQLLNECKEVLRAASRVKGYYQKMVSSLVKESVGTLEHLDSDIDEYETDLEDMLQHYFEYLHSWMQMLQKLPKASVSLKNILEEEWKFAKEACPSIRGGEAQAGKRFCIMASSLFESISEFLENSLDEICSQLQDSQSLDDSTVEKESRRNLRKLVIEIRDRLSKALTFSKMFVRDLEIAAEFQCTGSEEELLKALQDSGHVRVKTVELPGLWVFVPASIKDQSEIIHSLLDDLCSHEGMADSLQMALTNGYILLMKAPEDSERKWTGEEIEVMLNVEVTIQLADIQVNSILLVVNHSSLLLTQRRVFKKAVGNIISLVNENTSSHGTIAQALKQLKTNALNICSQLTEAIDRIERDCIPLDGSFSIMKDTQDLFYSIAFEYHKEVERLLSGDEKAQHTECVMRLAKQWMTYVLEKCERGRGKRPRWANQGLDFLILVLEPPKVAALEDHQYEELKIMVTKCIDHVIGDPDSRPASPTAPEINTDFHRPSRSMSNISKSSRSSESSLSPVPTRDNIIRMNSADFEKSQFGQYLLPIVGGGDHSSEPSSRCNSPQLNIKTGERSRKINKKLADMEQRRNEKLQNQKRIGFVREDTAPSPVISINCKKVTFKWQRGFKIGDGQFGTTVYSCINMDTGETLAVKEIRFQRNDQSVIKDIADEIHYLEGISHHNLVRYYGVELHREEMLVFMEYCDEGTIAEAAKNGLPEGLIRQYTREICTAISVLHSNNIIHRDIKGANIFLHSDGHVKLGDFGAAIKLKKHHTTHGEVNEVMGTVAFMAPEIITNSSEDGYGRAADIWSLGCVVIEMATGKRPWHEYDNNYAIMYIVGGGGTPRVPDNYLNKEGHDFLSHCLQQDAKNRWSANELLEHQFVKVIEVFPDQASQS</sequence>
<dbReference type="PROSITE" id="PS50011">
    <property type="entry name" value="PROTEIN_KINASE_DOM"/>
    <property type="match status" value="1"/>
</dbReference>
<name>A0A9Q1BIP9_HOLLE</name>
<dbReference type="InterPro" id="IPR050538">
    <property type="entry name" value="MAP_kinase_kinase_kinase"/>
</dbReference>
<dbReference type="PROSITE" id="PS00108">
    <property type="entry name" value="PROTEIN_KINASE_ST"/>
    <property type="match status" value="1"/>
</dbReference>
<feature type="compositionally biased region" description="Basic and acidic residues" evidence="8">
    <location>
        <begin position="505"/>
        <end position="521"/>
    </location>
</feature>
<feature type="region of interest" description="Disordered" evidence="8">
    <location>
        <begin position="1"/>
        <end position="74"/>
    </location>
</feature>
<keyword evidence="4 7" id="KW-0547">Nucleotide-binding</keyword>
<feature type="compositionally biased region" description="Low complexity" evidence="8">
    <location>
        <begin position="530"/>
        <end position="545"/>
    </location>
</feature>
<evidence type="ECO:0000313" key="10">
    <source>
        <dbReference type="EMBL" id="KAJ8027324.1"/>
    </source>
</evidence>
<dbReference type="Proteomes" id="UP001152320">
    <property type="component" value="Chromosome 16"/>
</dbReference>
<evidence type="ECO:0000256" key="5">
    <source>
        <dbReference type="ARBA" id="ARBA00022777"/>
    </source>
</evidence>
<reference evidence="10" key="1">
    <citation type="submission" date="2021-10" db="EMBL/GenBank/DDBJ databases">
        <title>Tropical sea cucumber genome reveals ecological adaptation and Cuvierian tubules defense mechanism.</title>
        <authorList>
            <person name="Chen T."/>
        </authorList>
    </citation>
    <scope>NUCLEOTIDE SEQUENCE</scope>
    <source>
        <strain evidence="10">Nanhai2018</strain>
        <tissue evidence="10">Muscle</tissue>
    </source>
</reference>
<accession>A0A9Q1BIP9</accession>
<dbReference type="SMART" id="SM00220">
    <property type="entry name" value="S_TKc"/>
    <property type="match status" value="1"/>
</dbReference>
<feature type="region of interest" description="Disordered" evidence="8">
    <location>
        <begin position="456"/>
        <end position="552"/>
    </location>
</feature>
<dbReference type="GO" id="GO:0000165">
    <property type="term" value="P:MAPK cascade"/>
    <property type="evidence" value="ECO:0007669"/>
    <property type="project" value="InterPro"/>
</dbReference>
<evidence type="ECO:0000256" key="8">
    <source>
        <dbReference type="SAM" id="MobiDB-lite"/>
    </source>
</evidence>
<dbReference type="PANTHER" id="PTHR48016:SF32">
    <property type="entry name" value="MITOGEN-ACTIVATED PROTEIN KINASE KINASE KINASE 4"/>
    <property type="match status" value="1"/>
</dbReference>
<feature type="compositionally biased region" description="Acidic residues" evidence="8">
    <location>
        <begin position="22"/>
        <end position="32"/>
    </location>
</feature>
<dbReference type="GO" id="GO:0004674">
    <property type="term" value="F:protein serine/threonine kinase activity"/>
    <property type="evidence" value="ECO:0007669"/>
    <property type="project" value="UniProtKB-KW"/>
</dbReference>
<dbReference type="InterPro" id="IPR011009">
    <property type="entry name" value="Kinase-like_dom_sf"/>
</dbReference>
<evidence type="ECO:0000256" key="2">
    <source>
        <dbReference type="ARBA" id="ARBA00022527"/>
    </source>
</evidence>
<dbReference type="Pfam" id="PF00069">
    <property type="entry name" value="Pkinase"/>
    <property type="match status" value="1"/>
</dbReference>
<feature type="compositionally biased region" description="Low complexity" evidence="8">
    <location>
        <begin position="1196"/>
        <end position="1213"/>
    </location>
</feature>
<feature type="region of interest" description="Disordered" evidence="8">
    <location>
        <begin position="1174"/>
        <end position="1218"/>
    </location>
</feature>
<evidence type="ECO:0000256" key="4">
    <source>
        <dbReference type="ARBA" id="ARBA00022741"/>
    </source>
</evidence>
<keyword evidence="3" id="KW-0808">Transferase</keyword>
<dbReference type="PROSITE" id="PS00107">
    <property type="entry name" value="PROTEIN_KINASE_ATP"/>
    <property type="match status" value="1"/>
</dbReference>
<keyword evidence="5 10" id="KW-0418">Kinase</keyword>
<evidence type="ECO:0000256" key="7">
    <source>
        <dbReference type="PROSITE-ProRule" id="PRU10141"/>
    </source>
</evidence>
<gene>
    <name evidence="10" type="ORF">HOLleu_32438</name>
</gene>
<dbReference type="OrthoDB" id="1043025at2759"/>
<dbReference type="Pfam" id="PF19431">
    <property type="entry name" value="MEKK4_N"/>
    <property type="match status" value="2"/>
</dbReference>
<dbReference type="InterPro" id="IPR017441">
    <property type="entry name" value="Protein_kinase_ATP_BS"/>
</dbReference>
<comment type="similarity">
    <text evidence="1">Belongs to the protein kinase superfamily. STE Ser/Thr protein kinase family. MAP kinase kinase kinase subfamily.</text>
</comment>
<dbReference type="InterPro" id="IPR000719">
    <property type="entry name" value="Prot_kinase_dom"/>
</dbReference>
<evidence type="ECO:0000259" key="9">
    <source>
        <dbReference type="PROSITE" id="PS50011"/>
    </source>
</evidence>
<evidence type="ECO:0000256" key="6">
    <source>
        <dbReference type="ARBA" id="ARBA00022840"/>
    </source>
</evidence>
<feature type="compositionally biased region" description="Polar residues" evidence="8">
    <location>
        <begin position="54"/>
        <end position="72"/>
    </location>
</feature>
<evidence type="ECO:0000256" key="3">
    <source>
        <dbReference type="ARBA" id="ARBA00022679"/>
    </source>
</evidence>
<dbReference type="InterPro" id="IPR045801">
    <property type="entry name" value="MEKK4_N"/>
</dbReference>
<keyword evidence="11" id="KW-1185">Reference proteome</keyword>
<evidence type="ECO:0000256" key="1">
    <source>
        <dbReference type="ARBA" id="ARBA00006529"/>
    </source>
</evidence>
<comment type="caution">
    <text evidence="10">The sequence shown here is derived from an EMBL/GenBank/DDBJ whole genome shotgun (WGS) entry which is preliminary data.</text>
</comment>
<dbReference type="EMBL" id="JAIZAY010000016">
    <property type="protein sequence ID" value="KAJ8027324.1"/>
    <property type="molecule type" value="Genomic_DNA"/>
</dbReference>
<organism evidence="10 11">
    <name type="scientific">Holothuria leucospilota</name>
    <name type="common">Black long sea cucumber</name>
    <name type="synonym">Mertensiothuria leucospilota</name>
    <dbReference type="NCBI Taxonomy" id="206669"/>
    <lineage>
        <taxon>Eukaryota</taxon>
        <taxon>Metazoa</taxon>
        <taxon>Echinodermata</taxon>
        <taxon>Eleutherozoa</taxon>
        <taxon>Echinozoa</taxon>
        <taxon>Holothuroidea</taxon>
        <taxon>Aspidochirotacea</taxon>
        <taxon>Aspidochirotida</taxon>
        <taxon>Holothuriidae</taxon>
        <taxon>Holothuria</taxon>
    </lineage>
</organism>
<dbReference type="InterPro" id="IPR008271">
    <property type="entry name" value="Ser/Thr_kinase_AS"/>
</dbReference>
<keyword evidence="2" id="KW-0723">Serine/threonine-protein kinase</keyword>